<dbReference type="STRING" id="1305764.R9P9W1"/>
<evidence type="ECO:0000313" key="4">
    <source>
        <dbReference type="EMBL" id="GAC98042.1"/>
    </source>
</evidence>
<feature type="domain" description="Aldehyde dehydrogenase" evidence="3">
    <location>
        <begin position="48"/>
        <end position="545"/>
    </location>
</feature>
<evidence type="ECO:0000313" key="5">
    <source>
        <dbReference type="Proteomes" id="UP000014071"/>
    </source>
</evidence>
<sequence>MPAPTLIPRTSTSIHAVRFSSSATFKMHDAHPWISGRFDQADSTSSAARLTISDPARTTPIGSISIPTTNQVQKALDDAHRVFERGHGQWSSPDATHFRSECLYRLAQILRQRAPELALLESQQTGRCIREFRAQLARLYEWFEYYSALIRVGEGSTLPLRGQLLGYKARRPLGVVLQITPFNHPLLIAVKKLAAALAAGNSVIVKPSEVAPLTVLELGPMIQEAGVPDGVVQILPGAAETAKQLVESPYIRKIDFTGGTKVGTLLSEQAGKRLIPITTELGGKAPLVVMDDCPLDVAVNGASFAAFVASGQTCVSATRIIVHESIFSEFVERFADRANNIARRMGDPQNPDTLLGSLISATHVDKVEAAVQGATSNEWKCVAGGSKPSGSAFDGHDLASGAFYPPTILVPSATSSTTSSLSPSAELAIRSSTVWQEEIFGPVVCVVPFRDDAHAVELANDSRFGLGASVWTADHSRFHRLVPQIKAGIVWLNTHHRNDPSSPWGAIAPTGSFSGNAACLGANPSGLGRENGVEALNAYSTVQSVTINYADQQTMRDAEDWFAPADKCGSAAQAGVRYG</sequence>
<keyword evidence="5" id="KW-1185">Reference proteome</keyword>
<dbReference type="HOGENOM" id="CLU_005391_0_0_1"/>
<dbReference type="EMBL" id="DF238815">
    <property type="protein sequence ID" value="GAC98042.1"/>
    <property type="molecule type" value="Genomic_DNA"/>
</dbReference>
<proteinExistence type="inferred from homology"/>
<dbReference type="Proteomes" id="UP000014071">
    <property type="component" value="Unassembled WGS sequence"/>
</dbReference>
<dbReference type="InterPro" id="IPR015590">
    <property type="entry name" value="Aldehyde_DH_dom"/>
</dbReference>
<dbReference type="FunFam" id="3.40.605.10:FF:000007">
    <property type="entry name" value="NAD/NADP-dependent betaine aldehyde dehydrogenase"/>
    <property type="match status" value="1"/>
</dbReference>
<dbReference type="InterPro" id="IPR016161">
    <property type="entry name" value="Ald_DH/histidinol_DH"/>
</dbReference>
<dbReference type="FunFam" id="3.40.309.10:FF:000009">
    <property type="entry name" value="Aldehyde dehydrogenase A"/>
    <property type="match status" value="1"/>
</dbReference>
<dbReference type="InterPro" id="IPR016163">
    <property type="entry name" value="Ald_DH_C"/>
</dbReference>
<dbReference type="eggNOG" id="KOG2450">
    <property type="taxonomic scope" value="Eukaryota"/>
</dbReference>
<gene>
    <name evidence="4" type="ORF">PHSY_005630</name>
</gene>
<organism evidence="4 5">
    <name type="scientific">Pseudozyma hubeiensis (strain SY62)</name>
    <name type="common">Yeast</name>
    <dbReference type="NCBI Taxonomy" id="1305764"/>
    <lineage>
        <taxon>Eukaryota</taxon>
        <taxon>Fungi</taxon>
        <taxon>Dikarya</taxon>
        <taxon>Basidiomycota</taxon>
        <taxon>Ustilaginomycotina</taxon>
        <taxon>Ustilaginomycetes</taxon>
        <taxon>Ustilaginales</taxon>
        <taxon>Ustilaginaceae</taxon>
        <taxon>Pseudozyma</taxon>
    </lineage>
</organism>
<dbReference type="GeneID" id="24110908"/>
<dbReference type="PANTHER" id="PTHR11699">
    <property type="entry name" value="ALDEHYDE DEHYDROGENASE-RELATED"/>
    <property type="match status" value="1"/>
</dbReference>
<accession>R9P9W1</accession>
<dbReference type="GO" id="GO:0016620">
    <property type="term" value="F:oxidoreductase activity, acting on the aldehyde or oxo group of donors, NAD or NADP as acceptor"/>
    <property type="evidence" value="ECO:0007669"/>
    <property type="project" value="InterPro"/>
</dbReference>
<evidence type="ECO:0000259" key="3">
    <source>
        <dbReference type="Pfam" id="PF00171"/>
    </source>
</evidence>
<name>R9P9W1_PSEHS</name>
<dbReference type="AlphaFoldDB" id="R9P9W1"/>
<comment type="similarity">
    <text evidence="1">Belongs to the aldehyde dehydrogenase family.</text>
</comment>
<dbReference type="Pfam" id="PF00171">
    <property type="entry name" value="Aldedh"/>
    <property type="match status" value="1"/>
</dbReference>
<dbReference type="OrthoDB" id="310895at2759"/>
<dbReference type="Gene3D" id="3.40.309.10">
    <property type="entry name" value="Aldehyde Dehydrogenase, Chain A, domain 2"/>
    <property type="match status" value="1"/>
</dbReference>
<evidence type="ECO:0000256" key="2">
    <source>
        <dbReference type="ARBA" id="ARBA00023002"/>
    </source>
</evidence>
<evidence type="ECO:0000256" key="1">
    <source>
        <dbReference type="ARBA" id="ARBA00009986"/>
    </source>
</evidence>
<protein>
    <recommendedName>
        <fullName evidence="3">Aldehyde dehydrogenase domain-containing protein</fullName>
    </recommendedName>
</protein>
<dbReference type="SUPFAM" id="SSF53720">
    <property type="entry name" value="ALDH-like"/>
    <property type="match status" value="1"/>
</dbReference>
<keyword evidence="2" id="KW-0560">Oxidoreductase</keyword>
<dbReference type="RefSeq" id="XP_012191629.1">
    <property type="nucleotide sequence ID" value="XM_012336239.1"/>
</dbReference>
<reference evidence="5" key="1">
    <citation type="journal article" date="2013" name="Genome Announc.">
        <title>Draft genome sequence of the basidiomycetous yeast-like fungus Pseudozyma hubeiensis SY62, which produces an abundant amount of the biosurfactant mannosylerythritol lipids.</title>
        <authorList>
            <person name="Konishi M."/>
            <person name="Hatada Y."/>
            <person name="Horiuchi J."/>
        </authorList>
    </citation>
    <scope>NUCLEOTIDE SEQUENCE [LARGE SCALE GENOMIC DNA]</scope>
    <source>
        <strain evidence="5">SY62</strain>
    </source>
</reference>
<dbReference type="InterPro" id="IPR016162">
    <property type="entry name" value="Ald_DH_N"/>
</dbReference>
<dbReference type="Gene3D" id="3.40.605.10">
    <property type="entry name" value="Aldehyde Dehydrogenase, Chain A, domain 1"/>
    <property type="match status" value="1"/>
</dbReference>